<feature type="domain" description="Protein kinase" evidence="13">
    <location>
        <begin position="21"/>
        <end position="307"/>
    </location>
</feature>
<dbReference type="PROSITE" id="PS00108">
    <property type="entry name" value="PROTEIN_KINASE_ST"/>
    <property type="match status" value="1"/>
</dbReference>
<dbReference type="OrthoDB" id="192887at2759"/>
<dbReference type="SUPFAM" id="SSF56112">
    <property type="entry name" value="Protein kinase-like (PK-like)"/>
    <property type="match status" value="1"/>
</dbReference>
<dbReference type="EMBL" id="KQ242334">
    <property type="protein sequence ID" value="KNC79288.1"/>
    <property type="molecule type" value="Genomic_DNA"/>
</dbReference>
<dbReference type="FunFam" id="3.30.200.20:FF:000046">
    <property type="entry name" value="Mitogen-activated protein kinase"/>
    <property type="match status" value="1"/>
</dbReference>
<keyword evidence="4" id="KW-0597">Phosphoprotein</keyword>
<comment type="similarity">
    <text evidence="2">Belongs to the protein kinase superfamily. CMGC Ser/Thr protein kinase family. MAP kinase subfamily.</text>
</comment>
<evidence type="ECO:0000256" key="1">
    <source>
        <dbReference type="ARBA" id="ARBA00001946"/>
    </source>
</evidence>
<sequence length="364" mass="41718">MASEDGTVTIRGQVFKVGTRYQKLEFIGEGAYGMVCSANDTLYNRQVAIKKISPFEHTTYCQRTVREIKILNAFDHENVIGILDMIQPTSYDDFKEIYIVQELMETDLYKLLKSQTLSTEHICYFVYQILRGLKYVHSANVLHRDLKPSNVLLNANCDLKICDFGLSRVGNSNTGDIYTEYVATRWYRAPEIMLNSRCYDQSIDVWSVGCILAEMLGGRPLFPGKHYIDQLSLIMNVIGTPTEEDLLAIGNEKARNYIAALPKSEKIPWQQMYPKADAVGLDLLEGLLTFDPHRRLTVNAALAHPFFEQYSDPDDEPVSEKPFVHGFNEESMMKEQLRMVLWQEGLIFKRKRKVAEPDQNAMET</sequence>
<proteinExistence type="inferred from homology"/>
<dbReference type="GO" id="GO:0005524">
    <property type="term" value="F:ATP binding"/>
    <property type="evidence" value="ECO:0007669"/>
    <property type="project" value="UniProtKB-UniRule"/>
</dbReference>
<evidence type="ECO:0000313" key="15">
    <source>
        <dbReference type="Proteomes" id="UP000054560"/>
    </source>
</evidence>
<dbReference type="SMART" id="SM00220">
    <property type="entry name" value="S_TKc"/>
    <property type="match status" value="1"/>
</dbReference>
<evidence type="ECO:0000256" key="5">
    <source>
        <dbReference type="ARBA" id="ARBA00022679"/>
    </source>
</evidence>
<comment type="similarity">
    <text evidence="12">Belongs to the protein kinase superfamily. Ser/Thr protein kinase family. MAP kinase subfamily.</text>
</comment>
<name>A0A0L0FTN3_9EUKA</name>
<dbReference type="EC" id="2.7.11.24" evidence="12"/>
<dbReference type="PROSITE" id="PS50011">
    <property type="entry name" value="PROTEIN_KINASE_DOM"/>
    <property type="match status" value="1"/>
</dbReference>
<dbReference type="InterPro" id="IPR000719">
    <property type="entry name" value="Prot_kinase_dom"/>
</dbReference>
<evidence type="ECO:0000256" key="10">
    <source>
        <dbReference type="PROSITE-ProRule" id="PRU10141"/>
    </source>
</evidence>
<evidence type="ECO:0000259" key="13">
    <source>
        <dbReference type="PROSITE" id="PS50011"/>
    </source>
</evidence>
<dbReference type="InterPro" id="IPR008271">
    <property type="entry name" value="Ser/Thr_kinase_AS"/>
</dbReference>
<dbReference type="GO" id="GO:0004707">
    <property type="term" value="F:MAP kinase activity"/>
    <property type="evidence" value="ECO:0007669"/>
    <property type="project" value="UniProtKB-EC"/>
</dbReference>
<evidence type="ECO:0000256" key="9">
    <source>
        <dbReference type="ARBA" id="ARBA00023306"/>
    </source>
</evidence>
<dbReference type="GeneID" id="25908824"/>
<comment type="cofactor">
    <cofactor evidence="1 12">
        <name>Mg(2+)</name>
        <dbReference type="ChEBI" id="CHEBI:18420"/>
    </cofactor>
</comment>
<keyword evidence="5 12" id="KW-0808">Transferase</keyword>
<dbReference type="PANTHER" id="PTHR24055">
    <property type="entry name" value="MITOGEN-ACTIVATED PROTEIN KINASE"/>
    <property type="match status" value="1"/>
</dbReference>
<dbReference type="InterPro" id="IPR011009">
    <property type="entry name" value="Kinase-like_dom_sf"/>
</dbReference>
<evidence type="ECO:0000256" key="8">
    <source>
        <dbReference type="ARBA" id="ARBA00022840"/>
    </source>
</evidence>
<dbReference type="InterPro" id="IPR017441">
    <property type="entry name" value="Protein_kinase_ATP_BS"/>
</dbReference>
<evidence type="ECO:0000256" key="4">
    <source>
        <dbReference type="ARBA" id="ARBA00022553"/>
    </source>
</evidence>
<dbReference type="STRING" id="667725.A0A0L0FTN3"/>
<evidence type="ECO:0000256" key="6">
    <source>
        <dbReference type="ARBA" id="ARBA00022741"/>
    </source>
</evidence>
<comment type="catalytic activity">
    <reaction evidence="12">
        <text>L-threonyl-[protein] + ATP = O-phospho-L-threonyl-[protein] + ADP + H(+)</text>
        <dbReference type="Rhea" id="RHEA:46608"/>
        <dbReference type="Rhea" id="RHEA-COMP:11060"/>
        <dbReference type="Rhea" id="RHEA-COMP:11605"/>
        <dbReference type="ChEBI" id="CHEBI:15378"/>
        <dbReference type="ChEBI" id="CHEBI:30013"/>
        <dbReference type="ChEBI" id="CHEBI:30616"/>
        <dbReference type="ChEBI" id="CHEBI:61977"/>
        <dbReference type="ChEBI" id="CHEBI:456216"/>
        <dbReference type="EC" id="2.7.11.24"/>
    </reaction>
</comment>
<dbReference type="PROSITE" id="PS00107">
    <property type="entry name" value="PROTEIN_KINASE_ATP"/>
    <property type="match status" value="1"/>
</dbReference>
<keyword evidence="9" id="KW-0131">Cell cycle</keyword>
<keyword evidence="7 12" id="KW-0418">Kinase</keyword>
<dbReference type="CDD" id="cd07849">
    <property type="entry name" value="STKc_ERK1_2_like"/>
    <property type="match status" value="1"/>
</dbReference>
<keyword evidence="8 10" id="KW-0067">ATP-binding</keyword>
<dbReference type="Proteomes" id="UP000054560">
    <property type="component" value="Unassembled WGS sequence"/>
</dbReference>
<organism evidence="14 15">
    <name type="scientific">Sphaeroforma arctica JP610</name>
    <dbReference type="NCBI Taxonomy" id="667725"/>
    <lineage>
        <taxon>Eukaryota</taxon>
        <taxon>Ichthyosporea</taxon>
        <taxon>Ichthyophonida</taxon>
        <taxon>Sphaeroforma</taxon>
    </lineage>
</organism>
<dbReference type="RefSeq" id="XP_014153190.1">
    <property type="nucleotide sequence ID" value="XM_014297715.1"/>
</dbReference>
<dbReference type="Gene3D" id="1.10.510.10">
    <property type="entry name" value="Transferase(Phosphotransferase) domain 1"/>
    <property type="match status" value="1"/>
</dbReference>
<evidence type="ECO:0000256" key="11">
    <source>
        <dbReference type="RuleBase" id="RU000304"/>
    </source>
</evidence>
<gene>
    <name evidence="14" type="ORF">SARC_08320</name>
</gene>
<dbReference type="eggNOG" id="KOG0660">
    <property type="taxonomic scope" value="Eukaryota"/>
</dbReference>
<keyword evidence="15" id="KW-1185">Reference proteome</keyword>
<dbReference type="InterPro" id="IPR008349">
    <property type="entry name" value="MAPK_ERK1/2"/>
</dbReference>
<accession>A0A0L0FTN3</accession>
<reference evidence="14 15" key="1">
    <citation type="submission" date="2011-02" db="EMBL/GenBank/DDBJ databases">
        <title>The Genome Sequence of Sphaeroforma arctica JP610.</title>
        <authorList>
            <consortium name="The Broad Institute Genome Sequencing Platform"/>
            <person name="Russ C."/>
            <person name="Cuomo C."/>
            <person name="Young S.K."/>
            <person name="Zeng Q."/>
            <person name="Gargeya S."/>
            <person name="Alvarado L."/>
            <person name="Berlin A."/>
            <person name="Chapman S.B."/>
            <person name="Chen Z."/>
            <person name="Freedman E."/>
            <person name="Gellesch M."/>
            <person name="Goldberg J."/>
            <person name="Griggs A."/>
            <person name="Gujja S."/>
            <person name="Heilman E."/>
            <person name="Heiman D."/>
            <person name="Howarth C."/>
            <person name="Mehta T."/>
            <person name="Neiman D."/>
            <person name="Pearson M."/>
            <person name="Roberts A."/>
            <person name="Saif S."/>
            <person name="Shea T."/>
            <person name="Shenoy N."/>
            <person name="Sisk P."/>
            <person name="Stolte C."/>
            <person name="Sykes S."/>
            <person name="White J."/>
            <person name="Yandava C."/>
            <person name="Burger G."/>
            <person name="Gray M.W."/>
            <person name="Holland P.W.H."/>
            <person name="King N."/>
            <person name="Lang F.B.F."/>
            <person name="Roger A.J."/>
            <person name="Ruiz-Trillo I."/>
            <person name="Haas B."/>
            <person name="Nusbaum C."/>
            <person name="Birren B."/>
        </authorList>
    </citation>
    <scope>NUCLEOTIDE SEQUENCE [LARGE SCALE GENOMIC DNA]</scope>
    <source>
        <strain evidence="14 15">JP610</strain>
    </source>
</reference>
<feature type="binding site" evidence="10">
    <location>
        <position position="51"/>
    </location>
    <ligand>
        <name>ATP</name>
        <dbReference type="ChEBI" id="CHEBI:30616"/>
    </ligand>
</feature>
<keyword evidence="3 11" id="KW-0723">Serine/threonine-protein kinase</keyword>
<comment type="activity regulation">
    <text evidence="12">Activated by threonine and tyrosine phosphorylation.</text>
</comment>
<evidence type="ECO:0000256" key="7">
    <source>
        <dbReference type="ARBA" id="ARBA00022777"/>
    </source>
</evidence>
<dbReference type="InterPro" id="IPR003527">
    <property type="entry name" value="MAP_kinase_CS"/>
</dbReference>
<evidence type="ECO:0000256" key="2">
    <source>
        <dbReference type="ARBA" id="ARBA00008832"/>
    </source>
</evidence>
<keyword evidence="6 10" id="KW-0547">Nucleotide-binding</keyword>
<dbReference type="PROSITE" id="PS01351">
    <property type="entry name" value="MAPK"/>
    <property type="match status" value="1"/>
</dbReference>
<evidence type="ECO:0000256" key="3">
    <source>
        <dbReference type="ARBA" id="ARBA00022527"/>
    </source>
</evidence>
<dbReference type="PRINTS" id="PR01770">
    <property type="entry name" value="ERK1ERK2MAPK"/>
</dbReference>
<dbReference type="AlphaFoldDB" id="A0A0L0FTN3"/>
<dbReference type="Pfam" id="PF00069">
    <property type="entry name" value="Pkinase"/>
    <property type="match status" value="1"/>
</dbReference>
<protein>
    <recommendedName>
        <fullName evidence="12">Mitogen-activated protein kinase</fullName>
        <ecNumber evidence="12">2.7.11.24</ecNumber>
    </recommendedName>
</protein>
<keyword evidence="12" id="KW-0460">Magnesium</keyword>
<evidence type="ECO:0000313" key="14">
    <source>
        <dbReference type="EMBL" id="KNC79288.1"/>
    </source>
</evidence>
<dbReference type="InterPro" id="IPR050117">
    <property type="entry name" value="MAPK"/>
</dbReference>
<dbReference type="Gene3D" id="3.30.200.20">
    <property type="entry name" value="Phosphorylase Kinase, domain 1"/>
    <property type="match status" value="1"/>
</dbReference>
<evidence type="ECO:0000256" key="12">
    <source>
        <dbReference type="RuleBase" id="RU361165"/>
    </source>
</evidence>
<dbReference type="FunFam" id="1.10.510.10:FF:000624">
    <property type="entry name" value="Mitogen-activated protein kinase"/>
    <property type="match status" value="1"/>
</dbReference>